<dbReference type="RefSeq" id="XP_007830900.1">
    <property type="nucleotide sequence ID" value="XM_007832709.1"/>
</dbReference>
<feature type="region of interest" description="Disordered" evidence="1">
    <location>
        <begin position="226"/>
        <end position="250"/>
    </location>
</feature>
<dbReference type="HOGENOM" id="CLU_906439_0_0_1"/>
<organism evidence="2 3">
    <name type="scientific">Pestalotiopsis fici (strain W106-1 / CGMCC3.15140)</name>
    <dbReference type="NCBI Taxonomy" id="1229662"/>
    <lineage>
        <taxon>Eukaryota</taxon>
        <taxon>Fungi</taxon>
        <taxon>Dikarya</taxon>
        <taxon>Ascomycota</taxon>
        <taxon>Pezizomycotina</taxon>
        <taxon>Sordariomycetes</taxon>
        <taxon>Xylariomycetidae</taxon>
        <taxon>Amphisphaeriales</taxon>
        <taxon>Sporocadaceae</taxon>
        <taxon>Pestalotiopsis</taxon>
    </lineage>
</organism>
<protein>
    <submittedName>
        <fullName evidence="2">Uncharacterized protein</fullName>
    </submittedName>
</protein>
<dbReference type="GeneID" id="19269141"/>
<name>W3XJ61_PESFW</name>
<dbReference type="Proteomes" id="UP000030651">
    <property type="component" value="Unassembled WGS sequence"/>
</dbReference>
<reference evidence="3" key="1">
    <citation type="journal article" date="2015" name="BMC Genomics">
        <title>Genomic and transcriptomic analysis of the endophytic fungus Pestalotiopsis fici reveals its lifestyle and high potential for synthesis of natural products.</title>
        <authorList>
            <person name="Wang X."/>
            <person name="Zhang X."/>
            <person name="Liu L."/>
            <person name="Xiang M."/>
            <person name="Wang W."/>
            <person name="Sun X."/>
            <person name="Che Y."/>
            <person name="Guo L."/>
            <person name="Liu G."/>
            <person name="Guo L."/>
            <person name="Wang C."/>
            <person name="Yin W.B."/>
            <person name="Stadler M."/>
            <person name="Zhang X."/>
            <person name="Liu X."/>
        </authorList>
    </citation>
    <scope>NUCLEOTIDE SEQUENCE [LARGE SCALE GENOMIC DNA]</scope>
    <source>
        <strain evidence="3">W106-1 / CGMCC3.15140</strain>
    </source>
</reference>
<evidence type="ECO:0000256" key="1">
    <source>
        <dbReference type="SAM" id="MobiDB-lite"/>
    </source>
</evidence>
<proteinExistence type="predicted"/>
<dbReference type="AlphaFoldDB" id="W3XJ61"/>
<dbReference type="InParanoid" id="W3XJ61"/>
<accession>W3XJ61</accession>
<evidence type="ECO:0000313" key="2">
    <source>
        <dbReference type="EMBL" id="ETS86103.1"/>
    </source>
</evidence>
<gene>
    <name evidence="2" type="ORF">PFICI_04128</name>
</gene>
<feature type="compositionally biased region" description="Polar residues" evidence="1">
    <location>
        <begin position="226"/>
        <end position="240"/>
    </location>
</feature>
<dbReference type="EMBL" id="KI912110">
    <property type="protein sequence ID" value="ETS86103.1"/>
    <property type="molecule type" value="Genomic_DNA"/>
</dbReference>
<evidence type="ECO:0000313" key="3">
    <source>
        <dbReference type="Proteomes" id="UP000030651"/>
    </source>
</evidence>
<dbReference type="KEGG" id="pfy:PFICI_04128"/>
<sequence length="307" mass="34654">MEASDTQSEGESQGDFPICSLANLQERLSATHPKLIQYKEDFKWVDAHQTHLQDDARDTFKNDQGILADISRSAEELSHLVSRHQLGPNELADVDHELKYIEDTMIYISEQIGSYKEEIDEYVQFTSTNGKKNWDHQLCWGCLKRHSEDNMVEIGCISGHWICIPTLRQCVIRFITMPNVGVPLCCMTFPMYEARYRSRYREALGFATFNLFLKAFERRYQPLGSTSLPSPSYEQDNEVQGNAEDAAEQARTRVATPVEAVVEETTKEAVAVEGTVVEQATSSLSLLAVSEYGASADDEQAERSFSS</sequence>
<keyword evidence="3" id="KW-1185">Reference proteome</keyword>